<evidence type="ECO:0000313" key="1">
    <source>
        <dbReference type="EMBL" id="CUB02517.1"/>
    </source>
</evidence>
<proteinExistence type="predicted"/>
<dbReference type="RefSeq" id="WP_055461478.1">
    <property type="nucleotide sequence ID" value="NZ_CYHG01000001.1"/>
</dbReference>
<dbReference type="EMBL" id="CYHG01000001">
    <property type="protein sequence ID" value="CUB02517.1"/>
    <property type="molecule type" value="Genomic_DNA"/>
</dbReference>
<reference evidence="2" key="1">
    <citation type="submission" date="2015-08" db="EMBL/GenBank/DDBJ databases">
        <authorList>
            <person name="Varghese N."/>
        </authorList>
    </citation>
    <scope>NUCLEOTIDE SEQUENCE [LARGE SCALE GENOMIC DNA]</scope>
    <source>
        <strain evidence="2">JCM 18476</strain>
    </source>
</reference>
<evidence type="ECO:0000313" key="2">
    <source>
        <dbReference type="Proteomes" id="UP000182769"/>
    </source>
</evidence>
<gene>
    <name evidence="1" type="ORF">Ga0061065_101350</name>
</gene>
<keyword evidence="2" id="KW-1185">Reference proteome</keyword>
<organism evidence="1 2">
    <name type="scientific">Marinomonas fungiae</name>
    <dbReference type="NCBI Taxonomy" id="1137284"/>
    <lineage>
        <taxon>Bacteria</taxon>
        <taxon>Pseudomonadati</taxon>
        <taxon>Pseudomonadota</taxon>
        <taxon>Gammaproteobacteria</taxon>
        <taxon>Oceanospirillales</taxon>
        <taxon>Oceanospirillaceae</taxon>
        <taxon>Marinomonas</taxon>
    </lineage>
</organism>
<accession>A0A0K6IGP7</accession>
<dbReference type="OrthoDB" id="6106995at2"/>
<sequence>MKAKTLIELLDSIDTSYLTESEKAEAIARAQAAEYTVELIASAFAWVKKALVGNRTVMNTANHSHA</sequence>
<dbReference type="AlphaFoldDB" id="A0A0K6IGP7"/>
<name>A0A0K6IGP7_9GAMM</name>
<protein>
    <submittedName>
        <fullName evidence="1">Uncharacterized protein</fullName>
    </submittedName>
</protein>
<dbReference type="Proteomes" id="UP000182769">
    <property type="component" value="Unassembled WGS sequence"/>
</dbReference>